<proteinExistence type="predicted"/>
<sequence>MGSSRRDEQAGGVFIHAGACVCVKECVCVFARAVLSTCEILKTESDGWPSGFREGMALLEPTVSPQEAQPAGSTNQASIDKIMDWSSRACSYSCCGLNPHKQLTGETILLQLSHVPAKLAVKDLVLRCPGVSYSPMWNDNTAKQPSLAVRASVSISGYLSYHLRRHSADEVKPQTSMGLLGFMGNLHL</sequence>
<organism evidence="1 2">
    <name type="scientific">Cirrhinus molitorella</name>
    <name type="common">mud carp</name>
    <dbReference type="NCBI Taxonomy" id="172907"/>
    <lineage>
        <taxon>Eukaryota</taxon>
        <taxon>Metazoa</taxon>
        <taxon>Chordata</taxon>
        <taxon>Craniata</taxon>
        <taxon>Vertebrata</taxon>
        <taxon>Euteleostomi</taxon>
        <taxon>Actinopterygii</taxon>
        <taxon>Neopterygii</taxon>
        <taxon>Teleostei</taxon>
        <taxon>Ostariophysi</taxon>
        <taxon>Cypriniformes</taxon>
        <taxon>Cyprinidae</taxon>
        <taxon>Labeoninae</taxon>
        <taxon>Labeonini</taxon>
        <taxon>Cirrhinus</taxon>
    </lineage>
</organism>
<dbReference type="EMBL" id="JAUYZG010000021">
    <property type="protein sequence ID" value="KAK2874174.1"/>
    <property type="molecule type" value="Genomic_DNA"/>
</dbReference>
<evidence type="ECO:0000313" key="2">
    <source>
        <dbReference type="Proteomes" id="UP001187343"/>
    </source>
</evidence>
<accession>A0AA88P9K7</accession>
<dbReference type="AlphaFoldDB" id="A0AA88P9K7"/>
<gene>
    <name evidence="1" type="ORF">Q8A67_021327</name>
</gene>
<evidence type="ECO:0000313" key="1">
    <source>
        <dbReference type="EMBL" id="KAK2874174.1"/>
    </source>
</evidence>
<protein>
    <submittedName>
        <fullName evidence="1">Uncharacterized protein</fullName>
    </submittedName>
</protein>
<dbReference type="Proteomes" id="UP001187343">
    <property type="component" value="Unassembled WGS sequence"/>
</dbReference>
<name>A0AA88P9K7_9TELE</name>
<reference evidence="1" key="1">
    <citation type="submission" date="2023-08" db="EMBL/GenBank/DDBJ databases">
        <title>Chromosome-level Genome Assembly of mud carp (Cirrhinus molitorella).</title>
        <authorList>
            <person name="Liu H."/>
        </authorList>
    </citation>
    <scope>NUCLEOTIDE SEQUENCE</scope>
    <source>
        <strain evidence="1">Prfri</strain>
        <tissue evidence="1">Muscle</tissue>
    </source>
</reference>
<comment type="caution">
    <text evidence="1">The sequence shown here is derived from an EMBL/GenBank/DDBJ whole genome shotgun (WGS) entry which is preliminary data.</text>
</comment>
<keyword evidence="2" id="KW-1185">Reference proteome</keyword>